<evidence type="ECO:0000313" key="3">
    <source>
        <dbReference type="Proteomes" id="UP000054937"/>
    </source>
</evidence>
<proteinExistence type="predicted"/>
<dbReference type="EMBL" id="LDAU01000052">
    <property type="protein sequence ID" value="KRX09326.1"/>
    <property type="molecule type" value="Genomic_DNA"/>
</dbReference>
<keyword evidence="1" id="KW-1133">Transmembrane helix</keyword>
<evidence type="ECO:0000313" key="2">
    <source>
        <dbReference type="EMBL" id="KRX09326.1"/>
    </source>
</evidence>
<dbReference type="AlphaFoldDB" id="A0A0V0R4D2"/>
<reference evidence="2 3" key="1">
    <citation type="journal article" date="2015" name="Sci. Rep.">
        <title>Genome of the facultative scuticociliatosis pathogen Pseudocohnilembus persalinus provides insight into its virulence through horizontal gene transfer.</title>
        <authorList>
            <person name="Xiong J."/>
            <person name="Wang G."/>
            <person name="Cheng J."/>
            <person name="Tian M."/>
            <person name="Pan X."/>
            <person name="Warren A."/>
            <person name="Jiang C."/>
            <person name="Yuan D."/>
            <person name="Miao W."/>
        </authorList>
    </citation>
    <scope>NUCLEOTIDE SEQUENCE [LARGE SCALE GENOMIC DNA]</scope>
    <source>
        <strain evidence="2">36N120E</strain>
    </source>
</reference>
<organism evidence="2 3">
    <name type="scientific">Pseudocohnilembus persalinus</name>
    <name type="common">Ciliate</name>
    <dbReference type="NCBI Taxonomy" id="266149"/>
    <lineage>
        <taxon>Eukaryota</taxon>
        <taxon>Sar</taxon>
        <taxon>Alveolata</taxon>
        <taxon>Ciliophora</taxon>
        <taxon>Intramacronucleata</taxon>
        <taxon>Oligohymenophorea</taxon>
        <taxon>Scuticociliatia</taxon>
        <taxon>Philasterida</taxon>
        <taxon>Pseudocohnilembidae</taxon>
        <taxon>Pseudocohnilembus</taxon>
    </lineage>
</organism>
<dbReference type="InParanoid" id="A0A0V0R4D2"/>
<feature type="transmembrane region" description="Helical" evidence="1">
    <location>
        <begin position="23"/>
        <end position="42"/>
    </location>
</feature>
<dbReference type="OMA" id="EDENERW"/>
<comment type="caution">
    <text evidence="2">The sequence shown here is derived from an EMBL/GenBank/DDBJ whole genome shotgun (WGS) entry which is preliminary data.</text>
</comment>
<name>A0A0V0R4D2_PSEPJ</name>
<evidence type="ECO:0000256" key="1">
    <source>
        <dbReference type="SAM" id="Phobius"/>
    </source>
</evidence>
<accession>A0A0V0R4D2</accession>
<keyword evidence="1" id="KW-0812">Transmembrane</keyword>
<keyword evidence="1" id="KW-0472">Membrane</keyword>
<gene>
    <name evidence="2" type="ORF">PPERSA_09210</name>
</gene>
<protein>
    <submittedName>
        <fullName evidence="2">Uncharacterized protein</fullName>
    </submittedName>
</protein>
<sequence length="125" mass="15650">MVYHYTNFIVECNAWWLRRLRPLIWGTVGGWFSWLTWRYYFFGKNQALYSRMDSDEVWAERAEENKRSHGFNAHYKPDLERSMKRVLYADPRYQFPCSWTERYQGDERTLEQIMEDENERWTYYK</sequence>
<keyword evidence="3" id="KW-1185">Reference proteome</keyword>
<dbReference type="OrthoDB" id="306555at2759"/>
<dbReference type="Proteomes" id="UP000054937">
    <property type="component" value="Unassembled WGS sequence"/>
</dbReference>